<accession>A0A9P7XUY1</accession>
<name>A0A9P7XUY1_9FUNG</name>
<evidence type="ECO:0000256" key="1">
    <source>
        <dbReference type="SAM" id="MobiDB-lite"/>
    </source>
</evidence>
<feature type="transmembrane region" description="Helical" evidence="2">
    <location>
        <begin position="6"/>
        <end position="22"/>
    </location>
</feature>
<proteinExistence type="predicted"/>
<feature type="compositionally biased region" description="Polar residues" evidence="1">
    <location>
        <begin position="332"/>
        <end position="372"/>
    </location>
</feature>
<feature type="compositionally biased region" description="Polar residues" evidence="1">
    <location>
        <begin position="384"/>
        <end position="394"/>
    </location>
</feature>
<feature type="transmembrane region" description="Helical" evidence="2">
    <location>
        <begin position="34"/>
        <end position="51"/>
    </location>
</feature>
<evidence type="ECO:0000313" key="3">
    <source>
        <dbReference type="EMBL" id="KAG9066389.1"/>
    </source>
</evidence>
<keyword evidence="4" id="KW-1185">Reference proteome</keyword>
<feature type="transmembrane region" description="Helical" evidence="2">
    <location>
        <begin position="237"/>
        <end position="259"/>
    </location>
</feature>
<organism evidence="3 4">
    <name type="scientific">Linnemannia hyalina</name>
    <dbReference type="NCBI Taxonomy" id="64524"/>
    <lineage>
        <taxon>Eukaryota</taxon>
        <taxon>Fungi</taxon>
        <taxon>Fungi incertae sedis</taxon>
        <taxon>Mucoromycota</taxon>
        <taxon>Mortierellomycotina</taxon>
        <taxon>Mortierellomycetes</taxon>
        <taxon>Mortierellales</taxon>
        <taxon>Mortierellaceae</taxon>
        <taxon>Linnemannia</taxon>
    </lineage>
</organism>
<sequence length="458" mass="50586">MSLVILTLGSLLITNLHLLTVYRSSFIQDSLSRWMVVTFVLPLGLIIPILVKKHIMNPGFGSICFVGPDMAGPYFFLPVSIIVCLATLLHLGTIAFMIKATIVANSSSSIGKSNSEISNGSDNSTMMTPRQRRLHTARGITLQIKQQWRPGVLALWLVLIDVVYSLFYYIEAKKLLTVTPTSAWFQQWVACLVDQMIESAIAGRLSLTNPTMDQFLVAGEFAQRTCAPIATPFVPSFVWATVTDFLPAMLGIVILVIFGSKLELWEDLRERLFSKRNPDNVKIMMGDMPQNNHNKVYSNSSSPGSPNKVDLAHVDNPYGSQTNLTPIPRVSFQKTSSNTNGGSISKNQSPSTLEPWNSSAWTTLITDDNSLQPPHRTISPPPMTNNTQFYNSEDLNAVPYSSLKSPTLSNATATGNRGSATSSKPVNNSRSREEFNFDQQLLSRSLSPPLRPNKNMSR</sequence>
<dbReference type="EMBL" id="JAHRHY010000010">
    <property type="protein sequence ID" value="KAG9066389.1"/>
    <property type="molecule type" value="Genomic_DNA"/>
</dbReference>
<keyword evidence="2" id="KW-0812">Transmembrane</keyword>
<feature type="compositionally biased region" description="Polar residues" evidence="1">
    <location>
        <begin position="289"/>
        <end position="305"/>
    </location>
</feature>
<comment type="caution">
    <text evidence="3">The sequence shown here is derived from an EMBL/GenBank/DDBJ whole genome shotgun (WGS) entry which is preliminary data.</text>
</comment>
<evidence type="ECO:0008006" key="5">
    <source>
        <dbReference type="Google" id="ProtNLM"/>
    </source>
</evidence>
<feature type="transmembrane region" description="Helical" evidence="2">
    <location>
        <begin position="75"/>
        <end position="98"/>
    </location>
</feature>
<dbReference type="AlphaFoldDB" id="A0A9P7XUY1"/>
<reference evidence="3" key="1">
    <citation type="submission" date="2021-06" db="EMBL/GenBank/DDBJ databases">
        <title>Genome Sequence of Mortierella hyaline Strain SCG-10, a Cold-Adapted, Nitrate-Reducing Fungus Isolated from Soil in Minnesota, USA.</title>
        <authorList>
            <person name="Aldossari N."/>
        </authorList>
    </citation>
    <scope>NUCLEOTIDE SEQUENCE</scope>
    <source>
        <strain evidence="3">SCG-10</strain>
    </source>
</reference>
<feature type="region of interest" description="Disordered" evidence="1">
    <location>
        <begin position="284"/>
        <end position="458"/>
    </location>
</feature>
<dbReference type="Proteomes" id="UP000707451">
    <property type="component" value="Unassembled WGS sequence"/>
</dbReference>
<evidence type="ECO:0000256" key="2">
    <source>
        <dbReference type="SAM" id="Phobius"/>
    </source>
</evidence>
<protein>
    <recommendedName>
        <fullName evidence="5">G-protein coupled receptors family 2 profile 2 domain-containing protein</fullName>
    </recommendedName>
</protein>
<dbReference type="OrthoDB" id="26203at2759"/>
<feature type="transmembrane region" description="Helical" evidence="2">
    <location>
        <begin position="152"/>
        <end position="170"/>
    </location>
</feature>
<evidence type="ECO:0000313" key="4">
    <source>
        <dbReference type="Proteomes" id="UP000707451"/>
    </source>
</evidence>
<keyword evidence="2" id="KW-1133">Transmembrane helix</keyword>
<feature type="compositionally biased region" description="Polar residues" evidence="1">
    <location>
        <begin position="402"/>
        <end position="429"/>
    </location>
</feature>
<gene>
    <name evidence="3" type="ORF">KI688_001615</name>
</gene>
<keyword evidence="2" id="KW-0472">Membrane</keyword>